<protein>
    <submittedName>
        <fullName evidence="6">FAD dependent oxidoreductase</fullName>
    </submittedName>
</protein>
<dbReference type="FunFam" id="1.10.45.10:FF:000001">
    <property type="entry name" value="D-lactate dehydrogenase mitochondrial"/>
    <property type="match status" value="1"/>
</dbReference>
<dbReference type="GO" id="GO:0022904">
    <property type="term" value="P:respiratory electron transport chain"/>
    <property type="evidence" value="ECO:0007669"/>
    <property type="project" value="TreeGrafter"/>
</dbReference>
<dbReference type="HOGENOM" id="CLU_017779_4_1_5"/>
<evidence type="ECO:0000259" key="5">
    <source>
        <dbReference type="PROSITE" id="PS51387"/>
    </source>
</evidence>
<gene>
    <name evidence="6" type="ordered locus">PB2503_13199</name>
</gene>
<dbReference type="InterPro" id="IPR016164">
    <property type="entry name" value="FAD-linked_Oxase-like_C"/>
</dbReference>
<dbReference type="Gene3D" id="3.30.43.10">
    <property type="entry name" value="Uridine Diphospho-n-acetylenolpyruvylglucosamine Reductase, domain 2"/>
    <property type="match status" value="1"/>
</dbReference>
<sequence>MADISPSTVADLKHLAGEKAVVDGTDAAPLLTEWRGRWKGKAPLVLAPGSADEVAAIMAFCHANRVPVVPQGGNTGLVGGQVPQGDVLLSTTRLSAIRDVDPEGFTLSAEAGVPLQTLQETAAAHGRLFPLSIGSEGSCRLGGILSTNAGGVHVIRYGNMRDLVLGIEVVLPDGRLWSGMNRLRKNNTGYDLKHLFIGGEGTLGIVTAAVLRLFPQPVDRATAFLALPSPAAAVDLLSFAQERSGGALSAFELMTDRTVDLILHHFPDLPRPLDTTAPAYVLLEFEAGRKGELTTLVHSLLSDALERSWIIDGTVAQNTRQAEGLWSLRHRASEAMKKDPSFCVKCDISVPIRAVPPFLEAADRAVDQAVPGARVIAFGHMGDGNIHYDILGPEGGDDKVWRARAGEIEHLVHDVVAAHEGSISAEHGIGLLKREELPTRKPDTEIDLMRTIKAALDPHGLMNPGKLL</sequence>
<dbReference type="Gene3D" id="3.30.465.10">
    <property type="match status" value="1"/>
</dbReference>
<dbReference type="GO" id="GO:0003824">
    <property type="term" value="F:catalytic activity"/>
    <property type="evidence" value="ECO:0007669"/>
    <property type="project" value="InterPro"/>
</dbReference>
<dbReference type="OrthoDB" id="9809290at2"/>
<dbReference type="Pfam" id="PF01565">
    <property type="entry name" value="FAD_binding_4"/>
    <property type="match status" value="1"/>
</dbReference>
<dbReference type="PANTHER" id="PTHR43716:SF2">
    <property type="entry name" value="BLL6224 PROTEIN"/>
    <property type="match status" value="1"/>
</dbReference>
<evidence type="ECO:0000256" key="1">
    <source>
        <dbReference type="ARBA" id="ARBA00001974"/>
    </source>
</evidence>
<dbReference type="RefSeq" id="WP_013301651.1">
    <property type="nucleotide sequence ID" value="NC_014414.1"/>
</dbReference>
<dbReference type="SUPFAM" id="SSF56176">
    <property type="entry name" value="FAD-binding/transporter-associated domain-like"/>
    <property type="match status" value="1"/>
</dbReference>
<dbReference type="Proteomes" id="UP000001302">
    <property type="component" value="Chromosome"/>
</dbReference>
<proteinExistence type="inferred from homology"/>
<dbReference type="AlphaFoldDB" id="E0TGR8"/>
<dbReference type="InterPro" id="IPR016169">
    <property type="entry name" value="FAD-bd_PCMH_sub2"/>
</dbReference>
<evidence type="ECO:0000256" key="3">
    <source>
        <dbReference type="ARBA" id="ARBA00022630"/>
    </source>
</evidence>
<dbReference type="InterPro" id="IPR006094">
    <property type="entry name" value="Oxid_FAD_bind_N"/>
</dbReference>
<dbReference type="EMBL" id="CP002156">
    <property type="protein sequence ID" value="ADM10677.1"/>
    <property type="molecule type" value="Genomic_DNA"/>
</dbReference>
<dbReference type="InterPro" id="IPR016166">
    <property type="entry name" value="FAD-bd_PCMH"/>
</dbReference>
<dbReference type="PROSITE" id="PS51387">
    <property type="entry name" value="FAD_PCMH"/>
    <property type="match status" value="1"/>
</dbReference>
<evidence type="ECO:0000313" key="7">
    <source>
        <dbReference type="Proteomes" id="UP000001302"/>
    </source>
</evidence>
<accession>E0TGR8</accession>
<dbReference type="InterPro" id="IPR036318">
    <property type="entry name" value="FAD-bd_PCMH-like_sf"/>
</dbReference>
<dbReference type="InterPro" id="IPR004113">
    <property type="entry name" value="FAD-bd_oxidored_4_C"/>
</dbReference>
<evidence type="ECO:0000313" key="6">
    <source>
        <dbReference type="EMBL" id="ADM10677.1"/>
    </source>
</evidence>
<dbReference type="GO" id="GO:0071949">
    <property type="term" value="F:FAD binding"/>
    <property type="evidence" value="ECO:0007669"/>
    <property type="project" value="InterPro"/>
</dbReference>
<dbReference type="eggNOG" id="COG0277">
    <property type="taxonomic scope" value="Bacteria"/>
</dbReference>
<dbReference type="Pfam" id="PF02913">
    <property type="entry name" value="FAD-oxidase_C"/>
    <property type="match status" value="1"/>
</dbReference>
<dbReference type="InterPro" id="IPR016171">
    <property type="entry name" value="Vanillyl_alc_oxidase_C-sub2"/>
</dbReference>
<dbReference type="PANTHER" id="PTHR43716">
    <property type="entry name" value="D-2-HYDROXYGLUTARATE DEHYDROGENASE, MITOCHONDRIAL"/>
    <property type="match status" value="1"/>
</dbReference>
<dbReference type="KEGG" id="pbr:PB2503_13199"/>
<dbReference type="STRING" id="314260.PB2503_13199"/>
<dbReference type="Gene3D" id="3.30.70.2740">
    <property type="match status" value="1"/>
</dbReference>
<comment type="similarity">
    <text evidence="2">Belongs to the FAD-binding oxidoreductase/transferase type 4 family.</text>
</comment>
<reference evidence="7" key="1">
    <citation type="submission" date="2010-08" db="EMBL/GenBank/DDBJ databases">
        <title>Genome sequence of Parvularcula bermudensis HTCC2503.</title>
        <authorList>
            <person name="Kang D.-M."/>
            <person name="Oh H.-M."/>
            <person name="Cho J.-C."/>
        </authorList>
    </citation>
    <scope>NUCLEOTIDE SEQUENCE [LARGE SCALE GENOMIC DNA]</scope>
    <source>
        <strain evidence="7">ATCC BAA-594 / HTCC2503 / KCTC 12087</strain>
    </source>
</reference>
<reference evidence="6 7" key="2">
    <citation type="journal article" date="2011" name="J. Bacteriol.">
        <title>Complete genome sequence of strain HTCC2503T of Parvularcula bermudensis, the type species of the order "Parvularculales" in the class Alphaproteobacteria.</title>
        <authorList>
            <person name="Oh H.M."/>
            <person name="Kang I."/>
            <person name="Vergin K.L."/>
            <person name="Kang D."/>
            <person name="Rhee K.H."/>
            <person name="Giovannoni S.J."/>
            <person name="Cho J.C."/>
        </authorList>
    </citation>
    <scope>NUCLEOTIDE SEQUENCE [LARGE SCALE GENOMIC DNA]</scope>
    <source>
        <strain evidence="7">ATCC BAA-594 / HTCC2503 / KCTC 12087</strain>
    </source>
</reference>
<feature type="domain" description="FAD-binding PCMH-type" evidence="5">
    <location>
        <begin position="38"/>
        <end position="216"/>
    </location>
</feature>
<name>E0TGR8_PARBH</name>
<keyword evidence="3" id="KW-0285">Flavoprotein</keyword>
<dbReference type="InterPro" id="IPR051264">
    <property type="entry name" value="FAD-oxidored/transferase_4"/>
</dbReference>
<keyword evidence="4" id="KW-0274">FAD</keyword>
<dbReference type="InterPro" id="IPR016167">
    <property type="entry name" value="FAD-bd_PCMH_sub1"/>
</dbReference>
<dbReference type="SUPFAM" id="SSF55103">
    <property type="entry name" value="FAD-linked oxidases, C-terminal domain"/>
    <property type="match status" value="1"/>
</dbReference>
<evidence type="ECO:0000256" key="4">
    <source>
        <dbReference type="ARBA" id="ARBA00022827"/>
    </source>
</evidence>
<keyword evidence="7" id="KW-1185">Reference proteome</keyword>
<dbReference type="Gene3D" id="3.30.70.2190">
    <property type="match status" value="1"/>
</dbReference>
<comment type="cofactor">
    <cofactor evidence="1">
        <name>FAD</name>
        <dbReference type="ChEBI" id="CHEBI:57692"/>
    </cofactor>
</comment>
<evidence type="ECO:0000256" key="2">
    <source>
        <dbReference type="ARBA" id="ARBA00008000"/>
    </source>
</evidence>
<dbReference type="Gene3D" id="1.10.45.10">
    <property type="entry name" value="Vanillyl-alcohol Oxidase, Chain A, domain 4"/>
    <property type="match status" value="1"/>
</dbReference>
<organism evidence="6 7">
    <name type="scientific">Parvularcula bermudensis (strain ATCC BAA-594 / HTCC2503 / KCTC 12087)</name>
    <dbReference type="NCBI Taxonomy" id="314260"/>
    <lineage>
        <taxon>Bacteria</taxon>
        <taxon>Pseudomonadati</taxon>
        <taxon>Pseudomonadota</taxon>
        <taxon>Alphaproteobacteria</taxon>
        <taxon>Parvularculales</taxon>
        <taxon>Parvularculaceae</taxon>
        <taxon>Parvularcula</taxon>
    </lineage>
</organism>